<feature type="domain" description="HTH tetR-type" evidence="4">
    <location>
        <begin position="20"/>
        <end position="65"/>
    </location>
</feature>
<keyword evidence="3" id="KW-0804">Transcription</keyword>
<dbReference type="InterPro" id="IPR050109">
    <property type="entry name" value="HTH-type_TetR-like_transc_reg"/>
</dbReference>
<dbReference type="InterPro" id="IPR036271">
    <property type="entry name" value="Tet_transcr_reg_TetR-rel_C_sf"/>
</dbReference>
<keyword evidence="2" id="KW-0238">DNA-binding</keyword>
<reference evidence="6 7" key="1">
    <citation type="submission" date="2020-04" db="EMBL/GenBank/DDBJ databases">
        <title>MicrobeNet Type strains.</title>
        <authorList>
            <person name="Nicholson A.C."/>
        </authorList>
    </citation>
    <scope>NUCLEOTIDE SEQUENCE [LARGE SCALE GENOMIC DNA]</scope>
    <source>
        <strain evidence="6 7">ATCC BAA-14</strain>
    </source>
</reference>
<accession>A0A846WFZ1</accession>
<evidence type="ECO:0000256" key="3">
    <source>
        <dbReference type="ARBA" id="ARBA00023163"/>
    </source>
</evidence>
<protein>
    <submittedName>
        <fullName evidence="6">TetR/AcrR family transcriptional regulator</fullName>
    </submittedName>
</protein>
<dbReference type="GO" id="GO:0000976">
    <property type="term" value="F:transcription cis-regulatory region binding"/>
    <property type="evidence" value="ECO:0007669"/>
    <property type="project" value="TreeGrafter"/>
</dbReference>
<dbReference type="Proteomes" id="UP000563898">
    <property type="component" value="Unassembled WGS sequence"/>
</dbReference>
<dbReference type="Gene3D" id="1.10.357.10">
    <property type="entry name" value="Tetracycline Repressor, domain 2"/>
    <property type="match status" value="1"/>
</dbReference>
<gene>
    <name evidence="6" type="ORF">HGA05_03880</name>
</gene>
<dbReference type="PANTHER" id="PTHR30055:SF234">
    <property type="entry name" value="HTH-TYPE TRANSCRIPTIONAL REGULATOR BETI"/>
    <property type="match status" value="1"/>
</dbReference>
<evidence type="ECO:0000259" key="5">
    <source>
        <dbReference type="Pfam" id="PF13305"/>
    </source>
</evidence>
<dbReference type="RefSeq" id="WP_006369435.1">
    <property type="nucleotide sequence ID" value="NZ_CP073075.1"/>
</dbReference>
<evidence type="ECO:0000256" key="1">
    <source>
        <dbReference type="ARBA" id="ARBA00023015"/>
    </source>
</evidence>
<dbReference type="InterPro" id="IPR025996">
    <property type="entry name" value="MT1864/Rv1816-like_C"/>
</dbReference>
<dbReference type="EMBL" id="JAAXPC010000002">
    <property type="protein sequence ID" value="NKY00705.1"/>
    <property type="molecule type" value="Genomic_DNA"/>
</dbReference>
<feature type="domain" description="HTH-type transcriptional regulator MT1864/Rv1816-like C-terminal" evidence="5">
    <location>
        <begin position="91"/>
        <end position="178"/>
    </location>
</feature>
<organism evidence="6 7">
    <name type="scientific">Gordonia polyisoprenivorans</name>
    <dbReference type="NCBI Taxonomy" id="84595"/>
    <lineage>
        <taxon>Bacteria</taxon>
        <taxon>Bacillati</taxon>
        <taxon>Actinomycetota</taxon>
        <taxon>Actinomycetes</taxon>
        <taxon>Mycobacteriales</taxon>
        <taxon>Gordoniaceae</taxon>
        <taxon>Gordonia</taxon>
    </lineage>
</organism>
<dbReference type="InterPro" id="IPR001647">
    <property type="entry name" value="HTH_TetR"/>
</dbReference>
<dbReference type="AlphaFoldDB" id="A0A846WFZ1"/>
<comment type="caution">
    <text evidence="6">The sequence shown here is derived from an EMBL/GenBank/DDBJ whole genome shotgun (WGS) entry which is preliminary data.</text>
</comment>
<evidence type="ECO:0000313" key="6">
    <source>
        <dbReference type="EMBL" id="NKY00705.1"/>
    </source>
</evidence>
<evidence type="ECO:0000259" key="4">
    <source>
        <dbReference type="Pfam" id="PF00440"/>
    </source>
</evidence>
<dbReference type="InterPro" id="IPR009057">
    <property type="entry name" value="Homeodomain-like_sf"/>
</dbReference>
<keyword evidence="1" id="KW-0805">Transcription regulation</keyword>
<dbReference type="GO" id="GO:0003700">
    <property type="term" value="F:DNA-binding transcription factor activity"/>
    <property type="evidence" value="ECO:0007669"/>
    <property type="project" value="TreeGrafter"/>
</dbReference>
<dbReference type="SUPFAM" id="SSF46689">
    <property type="entry name" value="Homeodomain-like"/>
    <property type="match status" value="1"/>
</dbReference>
<dbReference type="SUPFAM" id="SSF48498">
    <property type="entry name" value="Tetracyclin repressor-like, C-terminal domain"/>
    <property type="match status" value="1"/>
</dbReference>
<dbReference type="PANTHER" id="PTHR30055">
    <property type="entry name" value="HTH-TYPE TRANSCRIPTIONAL REGULATOR RUTR"/>
    <property type="match status" value="1"/>
</dbReference>
<name>A0A846WFZ1_9ACTN</name>
<proteinExistence type="predicted"/>
<sequence length="196" mass="21446">MGGAQDRRARERAERRDRVVEAARDLAERDGWSAVTTRRLADEIEYTPPVLYQHFPGGRDEIVTAVALLGFAEFVASVSGDTETEGGVGGLIDAYLAFAQRNPATYEAMFAMPIAARFAHDETPEIMRRAFSIFVEALGGGDALGEDVGVQVRAELLWSALHGVCELRRCGRLDPSMESARRAELVAVFEGRSLTD</sequence>
<dbReference type="Pfam" id="PF13305">
    <property type="entry name" value="TetR_C_33"/>
    <property type="match status" value="1"/>
</dbReference>
<evidence type="ECO:0000256" key="2">
    <source>
        <dbReference type="ARBA" id="ARBA00023125"/>
    </source>
</evidence>
<dbReference type="Pfam" id="PF00440">
    <property type="entry name" value="TetR_N"/>
    <property type="match status" value="1"/>
</dbReference>
<evidence type="ECO:0000313" key="7">
    <source>
        <dbReference type="Proteomes" id="UP000563898"/>
    </source>
</evidence>